<accession>A0A2A9F746</accession>
<dbReference type="Gene3D" id="3.50.50.60">
    <property type="entry name" value="FAD/NAD(P)-binding domain"/>
    <property type="match status" value="1"/>
</dbReference>
<keyword evidence="3" id="KW-0274">FAD</keyword>
<dbReference type="InterPro" id="IPR050641">
    <property type="entry name" value="RIFMO-like"/>
</dbReference>
<comment type="cofactor">
    <cofactor evidence="1">
        <name>FAD</name>
        <dbReference type="ChEBI" id="CHEBI:57692"/>
    </cofactor>
</comment>
<evidence type="ECO:0000256" key="2">
    <source>
        <dbReference type="ARBA" id="ARBA00022630"/>
    </source>
</evidence>
<feature type="domain" description="FAD-binding" evidence="5">
    <location>
        <begin position="5"/>
        <end position="355"/>
    </location>
</feature>
<name>A0A2A9F746_9PSEU</name>
<sequence>MDEHVPVLIVGGAYTGLSTALGLAARGVKPLLVERRPTTATLPKAWGLNPRTWELLDTIPGVTGDLRAEQAGPGYLQVMAGPSLIEATAPEVDREAILAALRALTPASPCTLPQAKVEKVLRARAEDFGADLRYGTELVRWEQDGELVTATLREVSSGREYSVRADYLVAADGHASPIRTALGIPVGGGGEVGYVYVVTFDADLSDYYEADRFTVVSIRGSGMSLIHDGEGTNTLWVDYRPDQGETEALFTEELCLERVRRAVGVPELECRIRNARPFALNHKVAERFRAGRVLLAGDAAHACPPVGGQGGNLAIQDGYDLAWRLALVLSGQAGPALLDTYETERRPVVTVTVEREVELATVAEGRVLSAVDESQPIPTIGEMLGFRYHSAAVCAEPGDDHGLQENPAEPTGRPGTRAPHVPLTRDGSELSVHRLFGKGFVLLADGDGPEWTDAAAKVAGRLGVELDAHRIGAELDDPGGFWRTRYGVDAAGAVLVRPDSVIAWRSRTTVADPERALENALTAVLQR</sequence>
<feature type="region of interest" description="Disordered" evidence="4">
    <location>
        <begin position="399"/>
        <end position="419"/>
    </location>
</feature>
<dbReference type="PANTHER" id="PTHR43004">
    <property type="entry name" value="TRK SYSTEM POTASSIUM UPTAKE PROTEIN"/>
    <property type="match status" value="1"/>
</dbReference>
<evidence type="ECO:0000259" key="5">
    <source>
        <dbReference type="Pfam" id="PF01494"/>
    </source>
</evidence>
<evidence type="ECO:0000313" key="6">
    <source>
        <dbReference type="EMBL" id="PFG46998.1"/>
    </source>
</evidence>
<keyword evidence="7" id="KW-1185">Reference proteome</keyword>
<dbReference type="Pfam" id="PF01494">
    <property type="entry name" value="FAD_binding_3"/>
    <property type="match status" value="1"/>
</dbReference>
<keyword evidence="2" id="KW-0285">Flavoprotein</keyword>
<protein>
    <submittedName>
        <fullName evidence="6">2-polyprenyl-6-methoxyphenol hydroxylase-like FAD-dependent oxidoreductase</fullName>
    </submittedName>
</protein>
<dbReference type="EMBL" id="PDJK01000002">
    <property type="protein sequence ID" value="PFG46998.1"/>
    <property type="molecule type" value="Genomic_DNA"/>
</dbReference>
<dbReference type="InterPro" id="IPR002938">
    <property type="entry name" value="FAD-bd"/>
</dbReference>
<evidence type="ECO:0000256" key="3">
    <source>
        <dbReference type="ARBA" id="ARBA00022827"/>
    </source>
</evidence>
<dbReference type="GO" id="GO:0016709">
    <property type="term" value="F:oxidoreductase activity, acting on paired donors, with incorporation or reduction of molecular oxygen, NAD(P)H as one donor, and incorporation of one atom of oxygen"/>
    <property type="evidence" value="ECO:0007669"/>
    <property type="project" value="UniProtKB-ARBA"/>
</dbReference>
<proteinExistence type="predicted"/>
<evidence type="ECO:0000256" key="1">
    <source>
        <dbReference type="ARBA" id="ARBA00001974"/>
    </source>
</evidence>
<comment type="caution">
    <text evidence="6">The sequence shown here is derived from an EMBL/GenBank/DDBJ whole genome shotgun (WGS) entry which is preliminary data.</text>
</comment>
<dbReference type="PANTHER" id="PTHR43004:SF19">
    <property type="entry name" value="BINDING MONOOXYGENASE, PUTATIVE (JCVI)-RELATED"/>
    <property type="match status" value="1"/>
</dbReference>
<dbReference type="SUPFAM" id="SSF51905">
    <property type="entry name" value="FAD/NAD(P)-binding domain"/>
    <property type="match status" value="1"/>
</dbReference>
<dbReference type="Pfam" id="PF21274">
    <property type="entry name" value="Rng_hyd_C"/>
    <property type="match status" value="1"/>
</dbReference>
<dbReference type="InterPro" id="IPR036188">
    <property type="entry name" value="FAD/NAD-bd_sf"/>
</dbReference>
<organism evidence="6 7">
    <name type="scientific">Amycolatopsis sulphurea</name>
    <dbReference type="NCBI Taxonomy" id="76022"/>
    <lineage>
        <taxon>Bacteria</taxon>
        <taxon>Bacillati</taxon>
        <taxon>Actinomycetota</taxon>
        <taxon>Actinomycetes</taxon>
        <taxon>Pseudonocardiales</taxon>
        <taxon>Pseudonocardiaceae</taxon>
        <taxon>Amycolatopsis</taxon>
    </lineage>
</organism>
<dbReference type="GO" id="GO:0071949">
    <property type="term" value="F:FAD binding"/>
    <property type="evidence" value="ECO:0007669"/>
    <property type="project" value="InterPro"/>
</dbReference>
<dbReference type="Gene3D" id="3.40.30.120">
    <property type="match status" value="1"/>
</dbReference>
<evidence type="ECO:0000256" key="4">
    <source>
        <dbReference type="SAM" id="MobiDB-lite"/>
    </source>
</evidence>
<dbReference type="RefSeq" id="WP_098510976.1">
    <property type="nucleotide sequence ID" value="NZ_JBIAKZ010000022.1"/>
</dbReference>
<dbReference type="Proteomes" id="UP000243542">
    <property type="component" value="Unassembled WGS sequence"/>
</dbReference>
<gene>
    <name evidence="6" type="ORF">ATK36_2007</name>
</gene>
<reference evidence="6 7" key="1">
    <citation type="submission" date="2017-10" db="EMBL/GenBank/DDBJ databases">
        <title>Sequencing the genomes of 1000 actinobacteria strains.</title>
        <authorList>
            <person name="Klenk H.-P."/>
        </authorList>
    </citation>
    <scope>NUCLEOTIDE SEQUENCE [LARGE SCALE GENOMIC DNA]</scope>
    <source>
        <strain evidence="6 7">DSM 46092</strain>
    </source>
</reference>
<dbReference type="Gene3D" id="3.30.9.10">
    <property type="entry name" value="D-Amino Acid Oxidase, subunit A, domain 2"/>
    <property type="match status" value="1"/>
</dbReference>
<dbReference type="PRINTS" id="PR00420">
    <property type="entry name" value="RNGMNOXGNASE"/>
</dbReference>
<dbReference type="AlphaFoldDB" id="A0A2A9F746"/>
<evidence type="ECO:0000313" key="7">
    <source>
        <dbReference type="Proteomes" id="UP000243542"/>
    </source>
</evidence>